<feature type="binding site" evidence="2">
    <location>
        <position position="103"/>
    </location>
    <ligand>
        <name>Fe cation</name>
        <dbReference type="ChEBI" id="CHEBI:24875"/>
    </ligand>
</feature>
<dbReference type="SUPFAM" id="SSF51182">
    <property type="entry name" value="RmlC-like cupins"/>
    <property type="match status" value="1"/>
</dbReference>
<dbReference type="InterPro" id="IPR012093">
    <property type="entry name" value="Pirin"/>
</dbReference>
<dbReference type="AlphaFoldDB" id="A0A1V9FVC5"/>
<dbReference type="EMBL" id="LWBP01000123">
    <property type="protein sequence ID" value="OQP62267.1"/>
    <property type="molecule type" value="Genomic_DNA"/>
</dbReference>
<protein>
    <submittedName>
        <fullName evidence="6">Pirin-like protein</fullName>
    </submittedName>
</protein>
<dbReference type="GO" id="GO:0046872">
    <property type="term" value="F:metal ion binding"/>
    <property type="evidence" value="ECO:0007669"/>
    <property type="project" value="UniProtKB-KW"/>
</dbReference>
<dbReference type="Pfam" id="PF02678">
    <property type="entry name" value="Pirin"/>
    <property type="match status" value="1"/>
</dbReference>
<dbReference type="RefSeq" id="WP_081164058.1">
    <property type="nucleotide sequence ID" value="NZ_LWBP01000123.1"/>
</dbReference>
<accession>A0A1V9FVC5</accession>
<sequence>MKKQIVFSSKGRRADIGDMIVYRILPNRYAGAVGPFVFLDYLAPQSGNQTGKETGTGAHPHRGIATLSYILHGEDHHFDSAGNVAKVNSGGIQWMKAGNGIIHDETLVPDPNNGIDLTQGFQFWINLPGKNKTETPGYMAIQAADVPQKPLAQEAGYIKVIAGSYEELHSKIPAYTEQFLYHIHLKPGSQFTMNTNEEHEYGIFVPETEVLINEMYTGEVESVYFGRDNGTIEIYNVNEAAADMLVFGGAPYTEPIIAEGPFVMNTHEQIAEAYHDFHSGKYGQINYNQ</sequence>
<name>A0A1V9FVC5_9BACT</name>
<evidence type="ECO:0000313" key="7">
    <source>
        <dbReference type="Proteomes" id="UP000192276"/>
    </source>
</evidence>
<keyword evidence="7" id="KW-1185">Reference proteome</keyword>
<dbReference type="Proteomes" id="UP000192276">
    <property type="component" value="Unassembled WGS sequence"/>
</dbReference>
<feature type="binding site" evidence="2">
    <location>
        <position position="105"/>
    </location>
    <ligand>
        <name>Fe cation</name>
        <dbReference type="ChEBI" id="CHEBI:24875"/>
    </ligand>
</feature>
<dbReference type="CDD" id="cd02909">
    <property type="entry name" value="cupin_pirin_N"/>
    <property type="match status" value="1"/>
</dbReference>
<organism evidence="6 7">
    <name type="scientific">Niastella populi</name>
    <dbReference type="NCBI Taxonomy" id="550983"/>
    <lineage>
        <taxon>Bacteria</taxon>
        <taxon>Pseudomonadati</taxon>
        <taxon>Bacteroidota</taxon>
        <taxon>Chitinophagia</taxon>
        <taxon>Chitinophagales</taxon>
        <taxon>Chitinophagaceae</taxon>
        <taxon>Niastella</taxon>
    </lineage>
</organism>
<dbReference type="PANTHER" id="PTHR13903">
    <property type="entry name" value="PIRIN-RELATED"/>
    <property type="match status" value="1"/>
</dbReference>
<evidence type="ECO:0000256" key="1">
    <source>
        <dbReference type="ARBA" id="ARBA00008416"/>
    </source>
</evidence>
<comment type="similarity">
    <text evidence="1 3">Belongs to the pirin family.</text>
</comment>
<dbReference type="InterPro" id="IPR003829">
    <property type="entry name" value="Pirin_N_dom"/>
</dbReference>
<dbReference type="Gene3D" id="2.60.120.10">
    <property type="entry name" value="Jelly Rolls"/>
    <property type="match status" value="2"/>
</dbReference>
<evidence type="ECO:0000256" key="3">
    <source>
        <dbReference type="RuleBase" id="RU003457"/>
    </source>
</evidence>
<dbReference type="STRING" id="550983.A4R26_18525"/>
<gene>
    <name evidence="6" type="ORF">A4R26_18525</name>
</gene>
<dbReference type="OrthoDB" id="321327at2"/>
<keyword evidence="2" id="KW-0479">Metal-binding</keyword>
<keyword evidence="2" id="KW-0408">Iron</keyword>
<dbReference type="PIRSF" id="PIRSF006232">
    <property type="entry name" value="Pirin"/>
    <property type="match status" value="1"/>
</dbReference>
<evidence type="ECO:0000259" key="4">
    <source>
        <dbReference type="Pfam" id="PF02678"/>
    </source>
</evidence>
<comment type="cofactor">
    <cofactor evidence="2">
        <name>Fe cation</name>
        <dbReference type="ChEBI" id="CHEBI:24875"/>
    </cofactor>
    <text evidence="2">Binds 1 Fe cation per subunit.</text>
</comment>
<evidence type="ECO:0000259" key="5">
    <source>
        <dbReference type="Pfam" id="PF05726"/>
    </source>
</evidence>
<evidence type="ECO:0000313" key="6">
    <source>
        <dbReference type="EMBL" id="OQP62267.1"/>
    </source>
</evidence>
<comment type="caution">
    <text evidence="6">The sequence shown here is derived from an EMBL/GenBank/DDBJ whole genome shotgun (WGS) entry which is preliminary data.</text>
</comment>
<dbReference type="InterPro" id="IPR008778">
    <property type="entry name" value="Pirin_C_dom"/>
</dbReference>
<feature type="binding site" evidence="2">
    <location>
        <position position="61"/>
    </location>
    <ligand>
        <name>Fe cation</name>
        <dbReference type="ChEBI" id="CHEBI:24875"/>
    </ligand>
</feature>
<dbReference type="PANTHER" id="PTHR13903:SF8">
    <property type="entry name" value="PIRIN"/>
    <property type="match status" value="1"/>
</dbReference>
<evidence type="ECO:0000256" key="2">
    <source>
        <dbReference type="PIRSR" id="PIRSR006232-1"/>
    </source>
</evidence>
<reference evidence="7" key="1">
    <citation type="submission" date="2016-04" db="EMBL/GenBank/DDBJ databases">
        <authorList>
            <person name="Chen L."/>
            <person name="Zhuang W."/>
            <person name="Wang G."/>
        </authorList>
    </citation>
    <scope>NUCLEOTIDE SEQUENCE [LARGE SCALE GENOMIC DNA]</scope>
    <source>
        <strain evidence="7">208</strain>
    </source>
</reference>
<proteinExistence type="inferred from homology"/>
<dbReference type="Pfam" id="PF05726">
    <property type="entry name" value="Pirin_C"/>
    <property type="match status" value="1"/>
</dbReference>
<feature type="domain" description="Pirin N-terminal" evidence="4">
    <location>
        <begin position="29"/>
        <end position="125"/>
    </location>
</feature>
<feature type="domain" description="Pirin C-terminal" evidence="5">
    <location>
        <begin position="181"/>
        <end position="282"/>
    </location>
</feature>
<dbReference type="CDD" id="cd02247">
    <property type="entry name" value="cupin_pirin_C"/>
    <property type="match status" value="1"/>
</dbReference>
<dbReference type="InterPro" id="IPR011051">
    <property type="entry name" value="RmlC_Cupin_sf"/>
</dbReference>
<feature type="binding site" evidence="2">
    <location>
        <position position="59"/>
    </location>
    <ligand>
        <name>Fe cation</name>
        <dbReference type="ChEBI" id="CHEBI:24875"/>
    </ligand>
</feature>
<dbReference type="InterPro" id="IPR014710">
    <property type="entry name" value="RmlC-like_jellyroll"/>
</dbReference>